<dbReference type="EMBL" id="KN832872">
    <property type="protein sequence ID" value="KIN04630.1"/>
    <property type="molecule type" value="Genomic_DNA"/>
</dbReference>
<name>A0A0C3HNQ4_OIDMZ</name>
<organism evidence="1 2">
    <name type="scientific">Oidiodendron maius (strain Zn)</name>
    <dbReference type="NCBI Taxonomy" id="913774"/>
    <lineage>
        <taxon>Eukaryota</taxon>
        <taxon>Fungi</taxon>
        <taxon>Dikarya</taxon>
        <taxon>Ascomycota</taxon>
        <taxon>Pezizomycotina</taxon>
        <taxon>Leotiomycetes</taxon>
        <taxon>Leotiomycetes incertae sedis</taxon>
        <taxon>Myxotrichaceae</taxon>
        <taxon>Oidiodendron</taxon>
    </lineage>
</organism>
<dbReference type="AlphaFoldDB" id="A0A0C3HNQ4"/>
<dbReference type="InParanoid" id="A0A0C3HNQ4"/>
<evidence type="ECO:0000313" key="2">
    <source>
        <dbReference type="Proteomes" id="UP000054321"/>
    </source>
</evidence>
<reference evidence="1 2" key="1">
    <citation type="submission" date="2014-04" db="EMBL/GenBank/DDBJ databases">
        <authorList>
            <consortium name="DOE Joint Genome Institute"/>
            <person name="Kuo A."/>
            <person name="Martino E."/>
            <person name="Perotto S."/>
            <person name="Kohler A."/>
            <person name="Nagy L.G."/>
            <person name="Floudas D."/>
            <person name="Copeland A."/>
            <person name="Barry K.W."/>
            <person name="Cichocki N."/>
            <person name="Veneault-Fourrey C."/>
            <person name="LaButti K."/>
            <person name="Lindquist E.A."/>
            <person name="Lipzen A."/>
            <person name="Lundell T."/>
            <person name="Morin E."/>
            <person name="Murat C."/>
            <person name="Sun H."/>
            <person name="Tunlid A."/>
            <person name="Henrissat B."/>
            <person name="Grigoriev I.V."/>
            <person name="Hibbett D.S."/>
            <person name="Martin F."/>
            <person name="Nordberg H.P."/>
            <person name="Cantor M.N."/>
            <person name="Hua S.X."/>
        </authorList>
    </citation>
    <scope>NUCLEOTIDE SEQUENCE [LARGE SCALE GENOMIC DNA]</scope>
    <source>
        <strain evidence="1 2">Zn</strain>
    </source>
</reference>
<protein>
    <submittedName>
        <fullName evidence="1">Uncharacterized protein</fullName>
    </submittedName>
</protein>
<reference evidence="2" key="2">
    <citation type="submission" date="2015-01" db="EMBL/GenBank/DDBJ databases">
        <title>Evolutionary Origins and Diversification of the Mycorrhizal Mutualists.</title>
        <authorList>
            <consortium name="DOE Joint Genome Institute"/>
            <consortium name="Mycorrhizal Genomics Consortium"/>
            <person name="Kohler A."/>
            <person name="Kuo A."/>
            <person name="Nagy L.G."/>
            <person name="Floudas D."/>
            <person name="Copeland A."/>
            <person name="Barry K.W."/>
            <person name="Cichocki N."/>
            <person name="Veneault-Fourrey C."/>
            <person name="LaButti K."/>
            <person name="Lindquist E.A."/>
            <person name="Lipzen A."/>
            <person name="Lundell T."/>
            <person name="Morin E."/>
            <person name="Murat C."/>
            <person name="Riley R."/>
            <person name="Ohm R."/>
            <person name="Sun H."/>
            <person name="Tunlid A."/>
            <person name="Henrissat B."/>
            <person name="Grigoriev I.V."/>
            <person name="Hibbett D.S."/>
            <person name="Martin F."/>
        </authorList>
    </citation>
    <scope>NUCLEOTIDE SEQUENCE [LARGE SCALE GENOMIC DNA]</scope>
    <source>
        <strain evidence="2">Zn</strain>
    </source>
</reference>
<gene>
    <name evidence="1" type="ORF">OIDMADRAFT_17612</name>
</gene>
<evidence type="ECO:0000313" key="1">
    <source>
        <dbReference type="EMBL" id="KIN04630.1"/>
    </source>
</evidence>
<keyword evidence="2" id="KW-1185">Reference proteome</keyword>
<proteinExistence type="predicted"/>
<accession>A0A0C3HNQ4</accession>
<feature type="non-terminal residue" evidence="1">
    <location>
        <position position="60"/>
    </location>
</feature>
<dbReference type="Proteomes" id="UP000054321">
    <property type="component" value="Unassembled WGS sequence"/>
</dbReference>
<dbReference type="HOGENOM" id="CLU_2948166_0_0_1"/>
<sequence>MTCMHKQSKAVPRAITLESSAGPVSQTSRRYCGDLLPCSAIIGSGLNGVGNVTREHLTAL</sequence>